<dbReference type="Proteomes" id="UP000006882">
    <property type="component" value="Chromosome G6"/>
</dbReference>
<dbReference type="CDD" id="cd08378">
    <property type="entry name" value="C2B_MCTP_PRT_plant"/>
    <property type="match status" value="1"/>
</dbReference>
<dbReference type="InterPro" id="IPR000008">
    <property type="entry name" value="C2_dom"/>
</dbReference>
<evidence type="ECO:0000256" key="7">
    <source>
        <dbReference type="ARBA" id="ARBA00023136"/>
    </source>
</evidence>
<name>A0A251NIH5_PRUPE</name>
<dbReference type="SMR" id="A0A251NIH5"/>
<keyword evidence="5" id="KW-0106">Calcium</keyword>
<dbReference type="SMART" id="SM00239">
    <property type="entry name" value="C2"/>
    <property type="match status" value="3"/>
</dbReference>
<dbReference type="PANTHER" id="PTHR31425:SF50">
    <property type="entry name" value="FT-INTERACTING PROTEIN 3-RELATED"/>
    <property type="match status" value="1"/>
</dbReference>
<dbReference type="PANTHER" id="PTHR31425">
    <property type="entry name" value="PHOSPHORIBOSYLANTHRANILATE TRANSFERASE ISOFORM 1"/>
    <property type="match status" value="1"/>
</dbReference>
<dbReference type="Gramene" id="ONH99143">
    <property type="protein sequence ID" value="ONH99143"/>
    <property type="gene ID" value="PRUPE_6G014000"/>
</dbReference>
<dbReference type="AlphaFoldDB" id="A0A251NIH5"/>
<dbReference type="SUPFAM" id="SSF49562">
    <property type="entry name" value="C2 domain (Calcium/lipid-binding domain, CaLB)"/>
    <property type="match status" value="3"/>
</dbReference>
<dbReference type="InterPro" id="IPR047255">
    <property type="entry name" value="C2D_MCTP_PRT_plant"/>
</dbReference>
<dbReference type="CDD" id="cd08379">
    <property type="entry name" value="C2D_MCTP_PRT_plant"/>
    <property type="match status" value="1"/>
</dbReference>
<dbReference type="EMBL" id="CM007656">
    <property type="protein sequence ID" value="ONH99143.1"/>
    <property type="molecule type" value="Genomic_DNA"/>
</dbReference>
<sequence>MMAHYKTTNTQRPREDLSLKETSPKITGRAASTTGPMTAFNLVEQMQFLYVRVVKARGLPQPCDPYVELKIGNYKGTTKHLEKNPYSEWNLVFSFNRERIQNTSVEILVKDKALAVEDGHEVIGRFAFNVSDAPTRVPPDSPLAPQWYRLMDQNKIKGELMLAFWIGTQADEVFPDAWHADTASVISGYGVSDTRSKVYISPRIWYLRVNAIEAQDLQVRDKNNRGQPVEIFVKATLGRLVLRSKVSQTKTTNVAWNQDIMFVVAEPFEEDLVVTVEENLINKEGSFTLGRCEIPLKNVEKRNTGSAAAAKWHDLWRTEVVENKEVRFASKIQMRISLDGGYHVLDEPAHSLSDLRPTAKILWKPTIGNLELGILSASGLQPMKPENCVNAYCVAKYGPKWVRTRTIVDSCDPKWNEQYTWDVYDPCTVITIAVFQNGYLHSWDKPGGPMDLPIGKVKIRLSTLVIDKIYTNSHPLVVMQPSGVKKMGEIQLAVRFSCTNKMNMLLTYGRPLLPKMHYLVPLSKDQISMLSEQAAYTLALRLSRAEPPLRKEVVDYVLDVKTNLWSLRKAKVNFDRIVKVMDGFFGVVKWFDGICKWTNPFSTVLVLIIFCVVVIYPGLILPALFFYFSKEGIWNFWKRPKKILHIDADLSHAYTALPDVLDEEFDPFPTRRTEEVLRRRYDRLRSMAGSIQTLLGDIAAQGERVQSILSWRDPRATAIFTSLCIIAGIIFWYVPFQCIPLLAGMYVLRHPWLRDQLPPYHYNFFRRMPAKTDIFL</sequence>
<feature type="transmembrane region" description="Helical" evidence="9">
    <location>
        <begin position="604"/>
        <end position="628"/>
    </location>
</feature>
<gene>
    <name evidence="11" type="ORF">PRUPE_6G014000</name>
</gene>
<protein>
    <recommendedName>
        <fullName evidence="10">C2 domain-containing protein</fullName>
    </recommendedName>
</protein>
<dbReference type="eggNOG" id="ENOG502R77N">
    <property type="taxonomic scope" value="Eukaryota"/>
</dbReference>
<dbReference type="OrthoDB" id="1029639at2759"/>
<dbReference type="Pfam" id="PF08372">
    <property type="entry name" value="PRT_C"/>
    <property type="match status" value="1"/>
</dbReference>
<dbReference type="PROSITE" id="PS50004">
    <property type="entry name" value="C2"/>
    <property type="match status" value="3"/>
</dbReference>
<dbReference type="Pfam" id="PF00168">
    <property type="entry name" value="C2"/>
    <property type="match status" value="3"/>
</dbReference>
<dbReference type="GO" id="GO:0016020">
    <property type="term" value="C:membrane"/>
    <property type="evidence" value="ECO:0007669"/>
    <property type="project" value="UniProtKB-SubCell"/>
</dbReference>
<evidence type="ECO:0000256" key="5">
    <source>
        <dbReference type="ARBA" id="ARBA00022837"/>
    </source>
</evidence>
<proteinExistence type="inferred from homology"/>
<evidence type="ECO:0000256" key="6">
    <source>
        <dbReference type="ARBA" id="ARBA00022989"/>
    </source>
</evidence>
<keyword evidence="12" id="KW-1185">Reference proteome</keyword>
<feature type="region of interest" description="Disordered" evidence="8">
    <location>
        <begin position="1"/>
        <end position="31"/>
    </location>
</feature>
<comment type="similarity">
    <text evidence="2">Belongs to the MCTP family.</text>
</comment>
<dbReference type="CDD" id="cd04019">
    <property type="entry name" value="C2C_MCTP_PRT_plant"/>
    <property type="match status" value="1"/>
</dbReference>
<organism evidence="11 12">
    <name type="scientific">Prunus persica</name>
    <name type="common">Peach</name>
    <name type="synonym">Amygdalus persica</name>
    <dbReference type="NCBI Taxonomy" id="3760"/>
    <lineage>
        <taxon>Eukaryota</taxon>
        <taxon>Viridiplantae</taxon>
        <taxon>Streptophyta</taxon>
        <taxon>Embryophyta</taxon>
        <taxon>Tracheophyta</taxon>
        <taxon>Spermatophyta</taxon>
        <taxon>Magnoliopsida</taxon>
        <taxon>eudicotyledons</taxon>
        <taxon>Gunneridae</taxon>
        <taxon>Pentapetalae</taxon>
        <taxon>rosids</taxon>
        <taxon>fabids</taxon>
        <taxon>Rosales</taxon>
        <taxon>Rosaceae</taxon>
        <taxon>Amygdaloideae</taxon>
        <taxon>Amygdaleae</taxon>
        <taxon>Prunus</taxon>
    </lineage>
</organism>
<feature type="compositionally biased region" description="Basic and acidic residues" evidence="8">
    <location>
        <begin position="12"/>
        <end position="23"/>
    </location>
</feature>
<dbReference type="InterPro" id="IPR047258">
    <property type="entry name" value="C2C_MCTP_PRT_plant"/>
</dbReference>
<feature type="domain" description="C2" evidence="10">
    <location>
        <begin position="30"/>
        <end position="148"/>
    </location>
</feature>
<keyword evidence="4" id="KW-0677">Repeat</keyword>
<evidence type="ECO:0000259" key="10">
    <source>
        <dbReference type="PROSITE" id="PS50004"/>
    </source>
</evidence>
<dbReference type="FunFam" id="2.60.40.150:FF:000090">
    <property type="entry name" value="C2 domain-containing protein"/>
    <property type="match status" value="1"/>
</dbReference>
<evidence type="ECO:0000313" key="11">
    <source>
        <dbReference type="EMBL" id="ONH99143.1"/>
    </source>
</evidence>
<keyword evidence="6 9" id="KW-1133">Transmembrane helix</keyword>
<dbReference type="InterPro" id="IPR035892">
    <property type="entry name" value="C2_domain_sf"/>
</dbReference>
<evidence type="ECO:0000256" key="2">
    <source>
        <dbReference type="ARBA" id="ARBA00007923"/>
    </source>
</evidence>
<dbReference type="STRING" id="3760.A0A251NIH5"/>
<evidence type="ECO:0000256" key="4">
    <source>
        <dbReference type="ARBA" id="ARBA00022737"/>
    </source>
</evidence>
<dbReference type="InterPro" id="IPR047259">
    <property type="entry name" value="QUIRKY-like"/>
</dbReference>
<dbReference type="InterPro" id="IPR047257">
    <property type="entry name" value="C2B_MCTP_PRT_plant"/>
</dbReference>
<dbReference type="Gene3D" id="2.60.40.150">
    <property type="entry name" value="C2 domain"/>
    <property type="match status" value="3"/>
</dbReference>
<evidence type="ECO:0000256" key="9">
    <source>
        <dbReference type="SAM" id="Phobius"/>
    </source>
</evidence>
<keyword evidence="3 9" id="KW-0812">Transmembrane</keyword>
<evidence type="ECO:0000256" key="8">
    <source>
        <dbReference type="SAM" id="MobiDB-lite"/>
    </source>
</evidence>
<keyword evidence="7 9" id="KW-0472">Membrane</keyword>
<accession>A0A251NIH5</accession>
<evidence type="ECO:0000256" key="3">
    <source>
        <dbReference type="ARBA" id="ARBA00022692"/>
    </source>
</evidence>
<feature type="domain" description="C2" evidence="10">
    <location>
        <begin position="351"/>
        <end position="474"/>
    </location>
</feature>
<feature type="compositionally biased region" description="Polar residues" evidence="8">
    <location>
        <begin position="1"/>
        <end position="11"/>
    </location>
</feature>
<comment type="subcellular location">
    <subcellularLocation>
        <location evidence="1">Membrane</location>
        <topology evidence="1">Multi-pass membrane protein</topology>
    </subcellularLocation>
</comment>
<feature type="domain" description="C2" evidence="10">
    <location>
        <begin position="194"/>
        <end position="313"/>
    </location>
</feature>
<reference evidence="11 12" key="1">
    <citation type="journal article" date="2013" name="Nat. Genet.">
        <title>The high-quality draft genome of peach (Prunus persica) identifies unique patterns of genetic diversity, domestication and genome evolution.</title>
        <authorList>
            <consortium name="International Peach Genome Initiative"/>
            <person name="Verde I."/>
            <person name="Abbott A.G."/>
            <person name="Scalabrin S."/>
            <person name="Jung S."/>
            <person name="Shu S."/>
            <person name="Marroni F."/>
            <person name="Zhebentyayeva T."/>
            <person name="Dettori M.T."/>
            <person name="Grimwood J."/>
            <person name="Cattonaro F."/>
            <person name="Zuccolo A."/>
            <person name="Rossini L."/>
            <person name="Jenkins J."/>
            <person name="Vendramin E."/>
            <person name="Meisel L.A."/>
            <person name="Decroocq V."/>
            <person name="Sosinski B."/>
            <person name="Prochnik S."/>
            <person name="Mitros T."/>
            <person name="Policriti A."/>
            <person name="Cipriani G."/>
            <person name="Dondini L."/>
            <person name="Ficklin S."/>
            <person name="Goodstein D.M."/>
            <person name="Xuan P."/>
            <person name="Del Fabbro C."/>
            <person name="Aramini V."/>
            <person name="Copetti D."/>
            <person name="Gonzalez S."/>
            <person name="Horner D.S."/>
            <person name="Falchi R."/>
            <person name="Lucas S."/>
            <person name="Mica E."/>
            <person name="Maldonado J."/>
            <person name="Lazzari B."/>
            <person name="Bielenberg D."/>
            <person name="Pirona R."/>
            <person name="Miculan M."/>
            <person name="Barakat A."/>
            <person name="Testolin R."/>
            <person name="Stella A."/>
            <person name="Tartarini S."/>
            <person name="Tonutti P."/>
            <person name="Arus P."/>
            <person name="Orellana A."/>
            <person name="Wells C."/>
            <person name="Main D."/>
            <person name="Vizzotto G."/>
            <person name="Silva H."/>
            <person name="Salamini F."/>
            <person name="Schmutz J."/>
            <person name="Morgante M."/>
            <person name="Rokhsar D.S."/>
        </authorList>
    </citation>
    <scope>NUCLEOTIDE SEQUENCE [LARGE SCALE GENOMIC DNA]</scope>
    <source>
        <strain evidence="12">cv. Nemared</strain>
    </source>
</reference>
<evidence type="ECO:0000256" key="1">
    <source>
        <dbReference type="ARBA" id="ARBA00004141"/>
    </source>
</evidence>
<evidence type="ECO:0000313" key="12">
    <source>
        <dbReference type="Proteomes" id="UP000006882"/>
    </source>
</evidence>
<dbReference type="InterPro" id="IPR013583">
    <property type="entry name" value="MCTP_C"/>
</dbReference>